<evidence type="ECO:0000313" key="11">
    <source>
        <dbReference type="EMBL" id="KZZ92299.1"/>
    </source>
</evidence>
<dbReference type="Pfam" id="PF02630">
    <property type="entry name" value="SCO1-SenC"/>
    <property type="match status" value="1"/>
</dbReference>
<feature type="binding site" evidence="9">
    <location>
        <position position="260"/>
    </location>
    <ligand>
        <name>Cu cation</name>
        <dbReference type="ChEBI" id="CHEBI:23378"/>
    </ligand>
</feature>
<evidence type="ECO:0000256" key="7">
    <source>
        <dbReference type="ARBA" id="ARBA00023136"/>
    </source>
</evidence>
<evidence type="ECO:0000256" key="5">
    <source>
        <dbReference type="ARBA" id="ARBA00023008"/>
    </source>
</evidence>
<sequence>MASSSVPQLLTRTMRHRLGLRTSSVKLAAISTTQCYGARSFSSLKTPIRSSTQCTASARRYQGQECHFSTRASYNAPKKTMEQLKARNSTGPFSWKAGVLFIATGAAMILYFRSEKARLEREHIAQLTKGAGKPKVGGPFVLKDLKGQTFTEENLKGKYSFVYFGFTHCPDICPDELDKMAEIIDKVKEKAGHVMRPVFITCDPVRDTPAVLKDYLQEFHTDLIGLTGTYQQIKDVCKKYRVYFSTPENVKPDEDYLVDHSIYFYLMDPEGDFVECIGRNDTPESASELILAHIKDWKRAKKPLDSTPEPTN</sequence>
<comment type="subcellular location">
    <subcellularLocation>
        <location evidence="1 8">Mitochondrion inner membrane</location>
    </subcellularLocation>
</comment>
<evidence type="ECO:0000256" key="2">
    <source>
        <dbReference type="ARBA" id="ARBA00010996"/>
    </source>
</evidence>
<dbReference type="GO" id="GO:0006878">
    <property type="term" value="P:intracellular copper ion homeostasis"/>
    <property type="evidence" value="ECO:0007669"/>
    <property type="project" value="UniProtKB-UniRule"/>
</dbReference>
<dbReference type="GO" id="GO:0005743">
    <property type="term" value="C:mitochondrial inner membrane"/>
    <property type="evidence" value="ECO:0007669"/>
    <property type="project" value="UniProtKB-SubCell"/>
</dbReference>
<evidence type="ECO:0000256" key="8">
    <source>
        <dbReference type="PIRNR" id="PIRNR037736"/>
    </source>
</evidence>
<dbReference type="PANTHER" id="PTHR12151">
    <property type="entry name" value="ELECTRON TRANSPORT PROTIN SCO1/SENC FAMILY MEMBER"/>
    <property type="match status" value="1"/>
</dbReference>
<keyword evidence="5 9" id="KW-0186">Copper</keyword>
<keyword evidence="4 8" id="KW-0999">Mitochondrion inner membrane</keyword>
<dbReference type="SUPFAM" id="SSF52833">
    <property type="entry name" value="Thioredoxin-like"/>
    <property type="match status" value="1"/>
</dbReference>
<keyword evidence="3 9" id="KW-0479">Metal-binding</keyword>
<dbReference type="VEuPathDB" id="FungiDB:AAP_02954"/>
<evidence type="ECO:0000313" key="12">
    <source>
        <dbReference type="Proteomes" id="UP000242877"/>
    </source>
</evidence>
<dbReference type="InterPro" id="IPR003782">
    <property type="entry name" value="SCO1/SenC"/>
</dbReference>
<dbReference type="CDD" id="cd02968">
    <property type="entry name" value="SCO"/>
    <property type="match status" value="1"/>
</dbReference>
<evidence type="ECO:0000256" key="4">
    <source>
        <dbReference type="ARBA" id="ARBA00022792"/>
    </source>
</evidence>
<feature type="binding site" evidence="9">
    <location>
        <position position="173"/>
    </location>
    <ligand>
        <name>Cu cation</name>
        <dbReference type="ChEBI" id="CHEBI:23378"/>
    </ligand>
</feature>
<keyword evidence="6 8" id="KW-0496">Mitochondrion</keyword>
<protein>
    <submittedName>
        <fullName evidence="11">Mitochondrial metallochaperone Sco1</fullName>
    </submittedName>
</protein>
<keyword evidence="7" id="KW-0472">Membrane</keyword>
<comment type="similarity">
    <text evidence="2 8">Belongs to the SCO1/2 family.</text>
</comment>
<comment type="caution">
    <text evidence="11">The sequence shown here is derived from an EMBL/GenBank/DDBJ whole genome shotgun (WGS) entry which is preliminary data.</text>
</comment>
<accession>A0A167Z848</accession>
<evidence type="ECO:0000256" key="9">
    <source>
        <dbReference type="PIRSR" id="PIRSR037736-1"/>
    </source>
</evidence>
<dbReference type="GO" id="GO:0033617">
    <property type="term" value="P:mitochondrial respiratory chain complex IV assembly"/>
    <property type="evidence" value="ECO:0007669"/>
    <property type="project" value="TreeGrafter"/>
</dbReference>
<dbReference type="Proteomes" id="UP000242877">
    <property type="component" value="Unassembled WGS sequence"/>
</dbReference>
<evidence type="ECO:0000256" key="6">
    <source>
        <dbReference type="ARBA" id="ARBA00023128"/>
    </source>
</evidence>
<feature type="binding site" evidence="9">
    <location>
        <position position="169"/>
    </location>
    <ligand>
        <name>Cu cation</name>
        <dbReference type="ChEBI" id="CHEBI:23378"/>
    </ligand>
</feature>
<dbReference type="InterPro" id="IPR036249">
    <property type="entry name" value="Thioredoxin-like_sf"/>
</dbReference>
<evidence type="ECO:0000256" key="3">
    <source>
        <dbReference type="ARBA" id="ARBA00022723"/>
    </source>
</evidence>
<dbReference type="AlphaFoldDB" id="A0A167Z848"/>
<dbReference type="GO" id="GO:0045454">
    <property type="term" value="P:cell redox homeostasis"/>
    <property type="evidence" value="ECO:0007669"/>
    <property type="project" value="UniProtKB-ARBA"/>
</dbReference>
<name>A0A167Z848_9EURO</name>
<feature type="disulfide bond" description="Redox-active" evidence="10">
    <location>
        <begin position="169"/>
        <end position="173"/>
    </location>
</feature>
<keyword evidence="12" id="KW-1185">Reference proteome</keyword>
<dbReference type="Gene3D" id="3.40.30.10">
    <property type="entry name" value="Glutaredoxin"/>
    <property type="match status" value="1"/>
</dbReference>
<evidence type="ECO:0000256" key="10">
    <source>
        <dbReference type="PIRSR" id="PIRSR603782-2"/>
    </source>
</evidence>
<gene>
    <name evidence="11" type="ORF">AAP_02954</name>
</gene>
<dbReference type="FunFam" id="3.40.30.10:FF:000013">
    <property type="entry name" value="Blast:Protein SCO1 homolog, mitochondrial"/>
    <property type="match status" value="1"/>
</dbReference>
<dbReference type="OrthoDB" id="270009at2759"/>
<dbReference type="InterPro" id="IPR017276">
    <property type="entry name" value="Synth_of_cyt-c-oxidase_Sco1/2"/>
</dbReference>
<dbReference type="PIRSF" id="PIRSF037736">
    <property type="entry name" value="SCO1"/>
    <property type="match status" value="1"/>
</dbReference>
<evidence type="ECO:0000256" key="1">
    <source>
        <dbReference type="ARBA" id="ARBA00004273"/>
    </source>
</evidence>
<keyword evidence="10" id="KW-1015">Disulfide bond</keyword>
<dbReference type="GO" id="GO:0005507">
    <property type="term" value="F:copper ion binding"/>
    <property type="evidence" value="ECO:0007669"/>
    <property type="project" value="InterPro"/>
</dbReference>
<dbReference type="EMBL" id="AZGZ01000011">
    <property type="protein sequence ID" value="KZZ92299.1"/>
    <property type="molecule type" value="Genomic_DNA"/>
</dbReference>
<proteinExistence type="inferred from homology"/>
<dbReference type="GO" id="GO:0016531">
    <property type="term" value="F:copper chaperone activity"/>
    <property type="evidence" value="ECO:0007669"/>
    <property type="project" value="InterPro"/>
</dbReference>
<reference evidence="11 12" key="1">
    <citation type="journal article" date="2016" name="Genome Biol. Evol.">
        <title>Divergent and convergent evolution of fungal pathogenicity.</title>
        <authorList>
            <person name="Shang Y."/>
            <person name="Xiao G."/>
            <person name="Zheng P."/>
            <person name="Cen K."/>
            <person name="Zhan S."/>
            <person name="Wang C."/>
        </authorList>
    </citation>
    <scope>NUCLEOTIDE SEQUENCE [LARGE SCALE GENOMIC DNA]</scope>
    <source>
        <strain evidence="11 12">ARSEF 7405</strain>
    </source>
</reference>
<dbReference type="PANTHER" id="PTHR12151:SF5">
    <property type="entry name" value="AT19154P"/>
    <property type="match status" value="1"/>
</dbReference>
<organism evidence="11 12">
    <name type="scientific">Ascosphaera apis ARSEF 7405</name>
    <dbReference type="NCBI Taxonomy" id="392613"/>
    <lineage>
        <taxon>Eukaryota</taxon>
        <taxon>Fungi</taxon>
        <taxon>Dikarya</taxon>
        <taxon>Ascomycota</taxon>
        <taxon>Pezizomycotina</taxon>
        <taxon>Eurotiomycetes</taxon>
        <taxon>Eurotiomycetidae</taxon>
        <taxon>Onygenales</taxon>
        <taxon>Ascosphaeraceae</taxon>
        <taxon>Ascosphaera</taxon>
    </lineage>
</organism>